<keyword evidence="5" id="KW-1185">Reference proteome</keyword>
<dbReference type="HOGENOM" id="CLU_000288_47_3_11"/>
<dbReference type="AlphaFoldDB" id="F8JZW9"/>
<dbReference type="eggNOG" id="COG1651">
    <property type="taxonomic scope" value="Bacteria"/>
</dbReference>
<dbReference type="STRING" id="1003195.SCATT_11850"/>
<keyword evidence="2" id="KW-0472">Membrane</keyword>
<proteinExistence type="predicted"/>
<dbReference type="CDD" id="cd02972">
    <property type="entry name" value="DsbA_family"/>
    <property type="match status" value="1"/>
</dbReference>
<evidence type="ECO:0000313" key="4">
    <source>
        <dbReference type="EMBL" id="AEW93556.1"/>
    </source>
</evidence>
<reference evidence="5" key="1">
    <citation type="submission" date="2011-12" db="EMBL/GenBank/DDBJ databases">
        <title>Complete genome sequence of Streptomyces cattleya strain DSM 46488.</title>
        <authorList>
            <person name="Ou H.-Y."/>
            <person name="Li P."/>
            <person name="Zhao C."/>
            <person name="O'Hagan D."/>
            <person name="Deng Z."/>
        </authorList>
    </citation>
    <scope>NUCLEOTIDE SEQUENCE [LARGE SCALE GENOMIC DNA]</scope>
    <source>
        <strain evidence="5">ATCC 35852 / DSM 46488 / JCM 4925 / NBRC 14057 / NRRL 8057</strain>
    </source>
</reference>
<dbReference type="KEGG" id="scy:SCATT_11850"/>
<dbReference type="Gene3D" id="3.40.30.10">
    <property type="entry name" value="Glutaredoxin"/>
    <property type="match status" value="1"/>
</dbReference>
<dbReference type="Pfam" id="PF13462">
    <property type="entry name" value="Thioredoxin_4"/>
    <property type="match status" value="1"/>
</dbReference>
<accession>G8WRH9</accession>
<sequence>MSKKNTWENKSSARERLKVERERQAKKDKLRRQLFAVGGVVVVLGAAAGIAVAVANSGEKAKPLVVPANAAGTDGTTVTIGDKKAAHTLHLYEDPRCPICAQFEQQDGPDVLKAAQDGKYKIEYTFGTFLDNSFGGSGSKHALSALGAALDVSPEAFVKYHTALYSAANHPEEQQDKFADSSYLLKIADQVPELKGNAAFTKAVKDGTYDTWAKKMSDSFNSSGVQGTPTAKLDGKVVEIAGQNFPPSGIIGSTQLMQTIDKQLGTKK</sequence>
<organism evidence="4 5">
    <name type="scientific">Streptantibioticus cattleyicolor (strain ATCC 35852 / DSM 46488 / JCM 4925 / NBRC 14057 / NRRL 8057)</name>
    <name type="common">Streptomyces cattleya</name>
    <dbReference type="NCBI Taxonomy" id="1003195"/>
    <lineage>
        <taxon>Bacteria</taxon>
        <taxon>Bacillati</taxon>
        <taxon>Actinomycetota</taxon>
        <taxon>Actinomycetes</taxon>
        <taxon>Kitasatosporales</taxon>
        <taxon>Streptomycetaceae</taxon>
        <taxon>Streptantibioticus</taxon>
    </lineage>
</organism>
<dbReference type="InterPro" id="IPR012336">
    <property type="entry name" value="Thioredoxin-like_fold"/>
</dbReference>
<dbReference type="InterPro" id="IPR036249">
    <property type="entry name" value="Thioredoxin-like_sf"/>
</dbReference>
<dbReference type="RefSeq" id="WP_014141943.1">
    <property type="nucleotide sequence ID" value="NC_016111.1"/>
</dbReference>
<name>F8JZW9_STREN</name>
<dbReference type="KEGG" id="sct:SCAT_1185"/>
<feature type="transmembrane region" description="Helical" evidence="2">
    <location>
        <begin position="34"/>
        <end position="55"/>
    </location>
</feature>
<dbReference type="SUPFAM" id="SSF52833">
    <property type="entry name" value="Thioredoxin-like"/>
    <property type="match status" value="1"/>
</dbReference>
<dbReference type="Proteomes" id="UP000007842">
    <property type="component" value="Chromosome"/>
</dbReference>
<evidence type="ECO:0000256" key="2">
    <source>
        <dbReference type="SAM" id="Phobius"/>
    </source>
</evidence>
<feature type="domain" description="Thioredoxin-like fold" evidence="3">
    <location>
        <begin position="74"/>
        <end position="239"/>
    </location>
</feature>
<evidence type="ECO:0000313" key="5">
    <source>
        <dbReference type="Proteomes" id="UP000007842"/>
    </source>
</evidence>
<evidence type="ECO:0000256" key="1">
    <source>
        <dbReference type="SAM" id="MobiDB-lite"/>
    </source>
</evidence>
<evidence type="ECO:0000259" key="3">
    <source>
        <dbReference type="Pfam" id="PF13462"/>
    </source>
</evidence>
<dbReference type="PATRIC" id="fig|1003195.11.peg.2772"/>
<keyword evidence="2" id="KW-1133">Transmembrane helix</keyword>
<feature type="region of interest" description="Disordered" evidence="1">
    <location>
        <begin position="1"/>
        <end position="24"/>
    </location>
</feature>
<protein>
    <recommendedName>
        <fullName evidence="3">Thioredoxin-like fold domain-containing protein</fullName>
    </recommendedName>
</protein>
<keyword evidence="2" id="KW-0812">Transmembrane</keyword>
<dbReference type="OrthoDB" id="4135024at2"/>
<accession>F8JZW9</accession>
<dbReference type="EMBL" id="CP003219">
    <property type="protein sequence ID" value="AEW93556.1"/>
    <property type="molecule type" value="Genomic_DNA"/>
</dbReference>
<gene>
    <name evidence="4" type="ordered locus">SCATT_11850</name>
</gene>